<feature type="compositionally biased region" description="Low complexity" evidence="1">
    <location>
        <begin position="274"/>
        <end position="295"/>
    </location>
</feature>
<protein>
    <submittedName>
        <fullName evidence="2">Uncharacterized protein</fullName>
    </submittedName>
</protein>
<feature type="compositionally biased region" description="Basic and acidic residues" evidence="1">
    <location>
        <begin position="296"/>
        <end position="307"/>
    </location>
</feature>
<proteinExistence type="predicted"/>
<evidence type="ECO:0000313" key="2">
    <source>
        <dbReference type="EnsemblMetazoa" id="Aqu2.1.37989_001"/>
    </source>
</evidence>
<feature type="region of interest" description="Disordered" evidence="1">
    <location>
        <begin position="274"/>
        <end position="307"/>
    </location>
</feature>
<dbReference type="AlphaFoldDB" id="A0A1X7VE25"/>
<sequence>MSGSDSDFSELSDHSDQEFLEVKGQNPLLKILRLPQLHCEDDASDLGNTEDITKGQSTHGVLGELKKIQSSIQSVSDRVGTLEAQQKSILPPAAKKHRVESHMPNSWADRPVDEQLSDSENLPVFSEPGNSEQLVPSELSEAGKATVAAAFAGTMHNEERGKEIRDTDAEFAHIQAFIHDPIGPLITLLHNIENEGGVLRLDEAASAVLSSIRLLGNASAQVSRLRRKKLLKAGNPDIQDLAEEDIYSSAAPYLFGSEFEGRMNERAKSLKILAAAETPSTATSSSPSQTSNSHSPDADQLKEYSFR</sequence>
<reference evidence="2" key="1">
    <citation type="submission" date="2017-05" db="UniProtKB">
        <authorList>
            <consortium name="EnsemblMetazoa"/>
        </authorList>
    </citation>
    <scope>IDENTIFICATION</scope>
</reference>
<evidence type="ECO:0000256" key="1">
    <source>
        <dbReference type="SAM" id="MobiDB-lite"/>
    </source>
</evidence>
<accession>A0A1X7VE25</accession>
<dbReference type="InParanoid" id="A0A1X7VE25"/>
<dbReference type="EnsemblMetazoa" id="Aqu2.1.37989_001">
    <property type="protein sequence ID" value="Aqu2.1.37989_001"/>
    <property type="gene ID" value="Aqu2.1.37989"/>
</dbReference>
<organism evidence="2">
    <name type="scientific">Amphimedon queenslandica</name>
    <name type="common">Sponge</name>
    <dbReference type="NCBI Taxonomy" id="400682"/>
    <lineage>
        <taxon>Eukaryota</taxon>
        <taxon>Metazoa</taxon>
        <taxon>Porifera</taxon>
        <taxon>Demospongiae</taxon>
        <taxon>Heteroscleromorpha</taxon>
        <taxon>Haplosclerida</taxon>
        <taxon>Niphatidae</taxon>
        <taxon>Amphimedon</taxon>
    </lineage>
</organism>
<name>A0A1X7VE25_AMPQE</name>